<dbReference type="InterPro" id="IPR011050">
    <property type="entry name" value="Pectin_lyase_fold/virulence"/>
</dbReference>
<keyword evidence="5 9" id="KW-0134">Cell wall</keyword>
<dbReference type="PROSITE" id="PS00800">
    <property type="entry name" value="PECTINESTERASE_1"/>
    <property type="match status" value="1"/>
</dbReference>
<evidence type="ECO:0000256" key="4">
    <source>
        <dbReference type="ARBA" id="ARBA00007786"/>
    </source>
</evidence>
<evidence type="ECO:0000256" key="6">
    <source>
        <dbReference type="ARBA" id="ARBA00022801"/>
    </source>
</evidence>
<proteinExistence type="inferred from homology"/>
<evidence type="ECO:0000256" key="1">
    <source>
        <dbReference type="ARBA" id="ARBA00004191"/>
    </source>
</evidence>
<comment type="function">
    <text evidence="9">Acts in the modification of cell walls via demethylesterification of cell wall pectin.</text>
</comment>
<keyword evidence="7 9" id="KW-0063">Aspartyl esterase</keyword>
<keyword evidence="12" id="KW-1185">Reference proteome</keyword>
<comment type="similarity">
    <text evidence="3">In the N-terminal section; belongs to the PMEI family.</text>
</comment>
<comment type="pathway">
    <text evidence="2 9">Glycan metabolism; pectin degradation; 2-dehydro-3-deoxy-D-gluconate from pectin: step 1/5.</text>
</comment>
<sequence>GEQVITPNVVVAGDGSGDYRTVGEAVEAAPKKSSERYIIRIKAGVYRENVEVVKGKTNIMFLGDGRATTIITGNRSVADGIIYIKQGTYKENVILDKHRWNVLVYGDGKDKTIVSGSLNFVDGTPTFDTATFAVQGKNFMARDMKFINTAGPEKHQAVAFRSGADMSVYYRCSFDAYQDTLYPHSNRQFYRDCDITGTIDFIFGNAAVVFQGCKIQPRQPMSNQFNTITAQGKKDPNQNTGISIQKCDFTPLSANLTARTYLGRPWKDFSTTVIMQSSIGGFLNQLGWLPWVSGVEPPNTIFYAEYQNTGPGSSVAGRVKWAGYKPALTKDEAARFTVGSFIQGGAWLPATSVAFDSAL</sequence>
<feature type="non-terminal residue" evidence="11">
    <location>
        <position position="1"/>
    </location>
</feature>
<comment type="subcellular location">
    <subcellularLocation>
        <location evidence="1 9">Secreted</location>
        <location evidence="1 9">Cell wall</location>
    </subcellularLocation>
</comment>
<reference evidence="11" key="1">
    <citation type="submission" date="2022-08" db="EMBL/GenBank/DDBJ databases">
        <authorList>
            <person name="Gutierrez-Valencia J."/>
        </authorList>
    </citation>
    <scope>NUCLEOTIDE SEQUENCE</scope>
</reference>
<evidence type="ECO:0000256" key="2">
    <source>
        <dbReference type="ARBA" id="ARBA00005184"/>
    </source>
</evidence>
<evidence type="ECO:0000259" key="10">
    <source>
        <dbReference type="Pfam" id="PF01095"/>
    </source>
</evidence>
<dbReference type="Proteomes" id="UP001154282">
    <property type="component" value="Unassembled WGS sequence"/>
</dbReference>
<feature type="domain" description="Pectinesterase catalytic" evidence="10">
    <location>
        <begin position="8"/>
        <end position="80"/>
    </location>
</feature>
<evidence type="ECO:0000256" key="8">
    <source>
        <dbReference type="PROSITE-ProRule" id="PRU10040"/>
    </source>
</evidence>
<protein>
    <recommendedName>
        <fullName evidence="9">Pectinesterase</fullName>
        <ecNumber evidence="9">3.1.1.11</ecNumber>
    </recommendedName>
</protein>
<organism evidence="11 12">
    <name type="scientific">Linum tenue</name>
    <dbReference type="NCBI Taxonomy" id="586396"/>
    <lineage>
        <taxon>Eukaryota</taxon>
        <taxon>Viridiplantae</taxon>
        <taxon>Streptophyta</taxon>
        <taxon>Embryophyta</taxon>
        <taxon>Tracheophyta</taxon>
        <taxon>Spermatophyta</taxon>
        <taxon>Magnoliopsida</taxon>
        <taxon>eudicotyledons</taxon>
        <taxon>Gunneridae</taxon>
        <taxon>Pentapetalae</taxon>
        <taxon>rosids</taxon>
        <taxon>fabids</taxon>
        <taxon>Malpighiales</taxon>
        <taxon>Linaceae</taxon>
        <taxon>Linum</taxon>
    </lineage>
</organism>
<dbReference type="EMBL" id="CAMGYJ010000005">
    <property type="protein sequence ID" value="CAI0418859.1"/>
    <property type="molecule type" value="Genomic_DNA"/>
</dbReference>
<evidence type="ECO:0000256" key="5">
    <source>
        <dbReference type="ARBA" id="ARBA00022512"/>
    </source>
</evidence>
<dbReference type="InterPro" id="IPR018040">
    <property type="entry name" value="Pectinesterase_Tyr_AS"/>
</dbReference>
<dbReference type="Gene3D" id="2.160.20.10">
    <property type="entry name" value="Single-stranded right-handed beta-helix, Pectin lyase-like"/>
    <property type="match status" value="2"/>
</dbReference>
<name>A0AAV0KDI3_9ROSI</name>
<evidence type="ECO:0000313" key="12">
    <source>
        <dbReference type="Proteomes" id="UP001154282"/>
    </source>
</evidence>
<dbReference type="InterPro" id="IPR012334">
    <property type="entry name" value="Pectin_lyas_fold"/>
</dbReference>
<gene>
    <name evidence="11" type="ORF">LITE_LOCUS17777</name>
</gene>
<comment type="caution">
    <text evidence="11">The sequence shown here is derived from an EMBL/GenBank/DDBJ whole genome shotgun (WGS) entry which is preliminary data.</text>
</comment>
<evidence type="ECO:0000256" key="9">
    <source>
        <dbReference type="RuleBase" id="RU000589"/>
    </source>
</evidence>
<feature type="active site" evidence="8">
    <location>
        <position position="200"/>
    </location>
</feature>
<dbReference type="SUPFAM" id="SSF51126">
    <property type="entry name" value="Pectin lyase-like"/>
    <property type="match status" value="2"/>
</dbReference>
<dbReference type="InterPro" id="IPR033131">
    <property type="entry name" value="Pectinesterase_Asp_AS"/>
</dbReference>
<dbReference type="AlphaFoldDB" id="A0AAV0KDI3"/>
<keyword evidence="9" id="KW-0964">Secreted</keyword>
<keyword evidence="9" id="KW-0961">Cell wall biogenesis/degradation</keyword>
<feature type="domain" description="Pectinesterase catalytic" evidence="10">
    <location>
        <begin position="81"/>
        <end position="344"/>
    </location>
</feature>
<comment type="similarity">
    <text evidence="4">In the C-terminal section; belongs to the pectinesterase family.</text>
</comment>
<comment type="catalytic activity">
    <reaction evidence="9">
        <text>[(1-&gt;4)-alpha-D-galacturonosyl methyl ester](n) + n H2O = [(1-&gt;4)-alpha-D-galacturonosyl](n) + n methanol + n H(+)</text>
        <dbReference type="Rhea" id="RHEA:22380"/>
        <dbReference type="Rhea" id="RHEA-COMP:14570"/>
        <dbReference type="Rhea" id="RHEA-COMP:14573"/>
        <dbReference type="ChEBI" id="CHEBI:15377"/>
        <dbReference type="ChEBI" id="CHEBI:15378"/>
        <dbReference type="ChEBI" id="CHEBI:17790"/>
        <dbReference type="ChEBI" id="CHEBI:140522"/>
        <dbReference type="ChEBI" id="CHEBI:140523"/>
        <dbReference type="EC" id="3.1.1.11"/>
    </reaction>
</comment>
<accession>A0AAV0KDI3</accession>
<dbReference type="GO" id="GO:0042545">
    <property type="term" value="P:cell wall modification"/>
    <property type="evidence" value="ECO:0007669"/>
    <property type="project" value="UniProtKB-UniRule"/>
</dbReference>
<dbReference type="EC" id="3.1.1.11" evidence="9"/>
<dbReference type="Pfam" id="PF01095">
    <property type="entry name" value="Pectinesterase"/>
    <property type="match status" value="2"/>
</dbReference>
<dbReference type="GO" id="GO:0030599">
    <property type="term" value="F:pectinesterase activity"/>
    <property type="evidence" value="ECO:0007669"/>
    <property type="project" value="UniProtKB-UniRule"/>
</dbReference>
<dbReference type="InterPro" id="IPR000070">
    <property type="entry name" value="Pectinesterase_cat"/>
</dbReference>
<dbReference type="FunFam" id="2.160.20.10:FF:000001">
    <property type="entry name" value="Pectinesterase"/>
    <property type="match status" value="1"/>
</dbReference>
<evidence type="ECO:0000256" key="7">
    <source>
        <dbReference type="ARBA" id="ARBA00023085"/>
    </source>
</evidence>
<dbReference type="GO" id="GO:0045490">
    <property type="term" value="P:pectin catabolic process"/>
    <property type="evidence" value="ECO:0007669"/>
    <property type="project" value="UniProtKB-UniRule"/>
</dbReference>
<dbReference type="PROSITE" id="PS00503">
    <property type="entry name" value="PECTINESTERASE_2"/>
    <property type="match status" value="1"/>
</dbReference>
<keyword evidence="6 9" id="KW-0378">Hydrolase</keyword>
<evidence type="ECO:0000256" key="3">
    <source>
        <dbReference type="ARBA" id="ARBA00006027"/>
    </source>
</evidence>
<evidence type="ECO:0000313" key="11">
    <source>
        <dbReference type="EMBL" id="CAI0418859.1"/>
    </source>
</evidence>
<dbReference type="PANTHER" id="PTHR31707">
    <property type="entry name" value="PECTINESTERASE"/>
    <property type="match status" value="1"/>
</dbReference>